<keyword evidence="1" id="KW-0812">Transmembrane</keyword>
<feature type="transmembrane region" description="Helical" evidence="1">
    <location>
        <begin position="460"/>
        <end position="480"/>
    </location>
</feature>
<dbReference type="EMBL" id="CABVLU010000002">
    <property type="protein sequence ID" value="VVT49639.1"/>
    <property type="molecule type" value="Genomic_DNA"/>
</dbReference>
<dbReference type="AlphaFoldDB" id="A0A5E8BDU6"/>
<organism evidence="2 3">
    <name type="scientific">Magnusiomyces paraingens</name>
    <dbReference type="NCBI Taxonomy" id="2606893"/>
    <lineage>
        <taxon>Eukaryota</taxon>
        <taxon>Fungi</taxon>
        <taxon>Dikarya</taxon>
        <taxon>Ascomycota</taxon>
        <taxon>Saccharomycotina</taxon>
        <taxon>Dipodascomycetes</taxon>
        <taxon>Dipodascales</taxon>
        <taxon>Dipodascaceae</taxon>
        <taxon>Magnusiomyces</taxon>
    </lineage>
</organism>
<sequence length="568" mass="64330">MKVFYVYGQLQLQVLWIVMDVVFWIFTFFLVELLSIISNPETQIASVLTSISGGFRMLSMETRRAKVLATYGSKVLNLIISNNIYPTYEPTFAPIKDALRIHPGDKSNTSLYIPSDFNISNHWEPSTIFYNPDGNYSLADKWENNNFFSKDIMVDYEDSKYIDGTTIFNKSDSSSGNFFSCGLTDKWSSVILGVNGAYNHYINLPVVPILPQVMCINKTSNLNNSEFIVPSDYLDPYFGSNPGDNFTLFGIDKTAGKIFAGSVSYYNFRYGYNYLSNEPGFSSDPLSFLNSTFNSFDLDLSSPNYNILFNKNNNDTTLTYMRNITKSLLKFIDLYYNSDASFVLTFTLGKKLEGNISSYGVLHNKVTLGYYREADALAVTQNVFTTRNFIFEYDYNNQNTNTPNYYSNLIEQWGVSLIPVASNIKVSTFVYTVLSETLGITVKGYGELGFYYPGKVRYNATAIAIAIASATLASLVLFFITKVILYKYPQGIPTYYGLLHEYHKNCLDASPPYDAEIERQSIFKIIDKAYEGAGYDGKLQRNRVGILDEASIRVGTNKNGIIKRRFIR</sequence>
<evidence type="ECO:0000256" key="1">
    <source>
        <dbReference type="SAM" id="Phobius"/>
    </source>
</evidence>
<dbReference type="Proteomes" id="UP000398389">
    <property type="component" value="Unassembled WGS sequence"/>
</dbReference>
<accession>A0A5E8BDU6</accession>
<protein>
    <submittedName>
        <fullName evidence="2">Uncharacterized protein</fullName>
    </submittedName>
</protein>
<evidence type="ECO:0000313" key="3">
    <source>
        <dbReference type="Proteomes" id="UP000398389"/>
    </source>
</evidence>
<evidence type="ECO:0000313" key="2">
    <source>
        <dbReference type="EMBL" id="VVT49639.1"/>
    </source>
</evidence>
<feature type="transmembrane region" description="Helical" evidence="1">
    <location>
        <begin position="12"/>
        <end position="37"/>
    </location>
</feature>
<gene>
    <name evidence="2" type="ORF">SAPINGB_P002369</name>
</gene>
<dbReference type="GeneID" id="43581188"/>
<keyword evidence="1" id="KW-0472">Membrane</keyword>
<keyword evidence="1" id="KW-1133">Transmembrane helix</keyword>
<dbReference type="RefSeq" id="XP_031852979.1">
    <property type="nucleotide sequence ID" value="XM_031997088.1"/>
</dbReference>
<keyword evidence="3" id="KW-1185">Reference proteome</keyword>
<proteinExistence type="predicted"/>
<name>A0A5E8BDU6_9ASCO</name>
<reference evidence="2 3" key="1">
    <citation type="submission" date="2019-09" db="EMBL/GenBank/DDBJ databases">
        <authorList>
            <person name="Brejova B."/>
        </authorList>
    </citation>
    <scope>NUCLEOTIDE SEQUENCE [LARGE SCALE GENOMIC DNA]</scope>
</reference>